<dbReference type="PANTHER" id="PTHR44227">
    <property type="match status" value="1"/>
</dbReference>
<keyword evidence="4" id="KW-0732">Signal</keyword>
<dbReference type="GO" id="GO:0000030">
    <property type="term" value="F:mannosyltransferase activity"/>
    <property type="evidence" value="ECO:0007669"/>
    <property type="project" value="TreeGrafter"/>
</dbReference>
<keyword evidence="6" id="KW-1185">Reference proteome</keyword>
<dbReference type="Proteomes" id="UP000295729">
    <property type="component" value="Unassembled WGS sequence"/>
</dbReference>
<feature type="repeat" description="TPR" evidence="3">
    <location>
        <begin position="525"/>
        <end position="558"/>
    </location>
</feature>
<dbReference type="PROSITE" id="PS51257">
    <property type="entry name" value="PROKAR_LIPOPROTEIN"/>
    <property type="match status" value="1"/>
</dbReference>
<dbReference type="GO" id="GO:0030968">
    <property type="term" value="P:endoplasmic reticulum unfolded protein response"/>
    <property type="evidence" value="ECO:0007669"/>
    <property type="project" value="TreeGrafter"/>
</dbReference>
<dbReference type="InterPro" id="IPR019734">
    <property type="entry name" value="TPR_rpt"/>
</dbReference>
<dbReference type="GO" id="GO:0035269">
    <property type="term" value="P:protein O-linked glycosylation via mannose"/>
    <property type="evidence" value="ECO:0007669"/>
    <property type="project" value="TreeGrafter"/>
</dbReference>
<dbReference type="AlphaFoldDB" id="A0A4R6X395"/>
<sequence length="580" mass="64977">MQSMHYRVSLKNTLIILALASITSACSTRQTSKPLSIDPTWAPIANSSHSAQLTQLLTAEFTLQRQGSEFASPLYLEAAQQSDQAAVAKRATSSAIMSDDNDAVLKASARWLELDPNDANIYPIRLQALLVEGDTNSAAELLQQALDSQVSLAFLPNFVDQNIRQTDITEQLEAVLSQEALRQSIYVEIAQYHLLFIKGGYPFIVENINGLMSRSPMTELEGLIIIKAFSEEQLGFSKKALRTLEKGLAQFPESQRITANLLETLIKTDQYKRALEAFYTADFSPFTAQQVGLAMGQLLLQKGQTLSAIELLSSLPKQGALKDQLLFILANAQYQAGQTDSAISNLLHVYGQLSWNASELLVTWLYDKKQEKLINPLILQRAQQDQEAGHVSGVADLHLERNQPELAIDLLSRSIKVFPEIDGLRYKRAITYDTLEQWPQALADLKWLLNKHPDDSAYMNALGYTMLVRSPKDFNQAFTLIKQAYQLDSDDPAILDSMGWAYFKKGNLDEAVDFLQQAWTQMQDAEIGAHYGEVLWQLANSDKAIEIWQEALQDNPNLPILRKTIKQYAPELLAEHKENT</sequence>
<dbReference type="OrthoDB" id="9766710at2"/>
<dbReference type="SMART" id="SM00028">
    <property type="entry name" value="TPR"/>
    <property type="match status" value="4"/>
</dbReference>
<evidence type="ECO:0000256" key="1">
    <source>
        <dbReference type="ARBA" id="ARBA00022737"/>
    </source>
</evidence>
<feature type="signal peptide" evidence="4">
    <location>
        <begin position="1"/>
        <end position="25"/>
    </location>
</feature>
<comment type="caution">
    <text evidence="5">The sequence shown here is derived from an EMBL/GenBank/DDBJ whole genome shotgun (WGS) entry which is preliminary data.</text>
</comment>
<name>A0A4R6X395_9GAMM</name>
<evidence type="ECO:0000313" key="6">
    <source>
        <dbReference type="Proteomes" id="UP000295729"/>
    </source>
</evidence>
<keyword evidence="2 3" id="KW-0802">TPR repeat</keyword>
<dbReference type="EMBL" id="SNZA01000003">
    <property type="protein sequence ID" value="TDR13405.1"/>
    <property type="molecule type" value="Genomic_DNA"/>
</dbReference>
<evidence type="ECO:0000256" key="3">
    <source>
        <dbReference type="PROSITE-ProRule" id="PRU00339"/>
    </source>
</evidence>
<keyword evidence="1" id="KW-0677">Repeat</keyword>
<feature type="chain" id="PRO_5020666404" evidence="4">
    <location>
        <begin position="26"/>
        <end position="580"/>
    </location>
</feature>
<organism evidence="5 6">
    <name type="scientific">Marinomonas communis</name>
    <dbReference type="NCBI Taxonomy" id="28254"/>
    <lineage>
        <taxon>Bacteria</taxon>
        <taxon>Pseudomonadati</taxon>
        <taxon>Pseudomonadota</taxon>
        <taxon>Gammaproteobacteria</taxon>
        <taxon>Oceanospirillales</taxon>
        <taxon>Oceanospirillaceae</taxon>
        <taxon>Marinomonas</taxon>
    </lineage>
</organism>
<dbReference type="PROSITE" id="PS50005">
    <property type="entry name" value="TPR"/>
    <property type="match status" value="1"/>
</dbReference>
<evidence type="ECO:0000256" key="4">
    <source>
        <dbReference type="SAM" id="SignalP"/>
    </source>
</evidence>
<dbReference type="PANTHER" id="PTHR44227:SF3">
    <property type="entry name" value="PROTEIN O-MANNOSYL-TRANSFERASE TMTC4"/>
    <property type="match status" value="1"/>
</dbReference>
<protein>
    <submittedName>
        <fullName evidence="5">Tetratricopeptide repeat protein</fullName>
    </submittedName>
</protein>
<evidence type="ECO:0000256" key="2">
    <source>
        <dbReference type="ARBA" id="ARBA00022803"/>
    </source>
</evidence>
<dbReference type="InterPro" id="IPR011990">
    <property type="entry name" value="TPR-like_helical_dom_sf"/>
</dbReference>
<accession>A0A4R6X395</accession>
<dbReference type="Pfam" id="PF14559">
    <property type="entry name" value="TPR_19"/>
    <property type="match status" value="1"/>
</dbReference>
<dbReference type="RefSeq" id="WP_133562716.1">
    <property type="nucleotide sequence ID" value="NZ_SNZA01000003.1"/>
</dbReference>
<reference evidence="5 6" key="1">
    <citation type="submission" date="2019-03" db="EMBL/GenBank/DDBJ databases">
        <title>Genomic Encyclopedia of Type Strains, Phase IV (KMG-IV): sequencing the most valuable type-strain genomes for metagenomic binning, comparative biology and taxonomic classification.</title>
        <authorList>
            <person name="Goeker M."/>
        </authorList>
    </citation>
    <scope>NUCLEOTIDE SEQUENCE [LARGE SCALE GENOMIC DNA]</scope>
    <source>
        <strain evidence="5 6">DSM 5604</strain>
    </source>
</reference>
<dbReference type="SUPFAM" id="SSF48452">
    <property type="entry name" value="TPR-like"/>
    <property type="match status" value="2"/>
</dbReference>
<proteinExistence type="predicted"/>
<dbReference type="InterPro" id="IPR052346">
    <property type="entry name" value="O-mannosyl-transferase_TMTC"/>
</dbReference>
<dbReference type="Gene3D" id="1.25.40.10">
    <property type="entry name" value="Tetratricopeptide repeat domain"/>
    <property type="match status" value="2"/>
</dbReference>
<evidence type="ECO:0000313" key="5">
    <source>
        <dbReference type="EMBL" id="TDR13405.1"/>
    </source>
</evidence>
<gene>
    <name evidence="5" type="ORF">C8D85_2287</name>
</gene>